<sequence>RRPRTRCGTAGCTSACRTRSRATSAGSGRSATASAPAFQAHVCDRRDAGPADSPRGKCAAASCGWASCPPAPADSPDGDSRTGGVPPPARADASARAHHRLPSADTGSPGGSRRQDCTPDARSARDAYEHERRLPA</sequence>
<name>A0AA40JPS5_STAAU</name>
<feature type="region of interest" description="Disordered" evidence="1">
    <location>
        <begin position="1"/>
        <end position="40"/>
    </location>
</feature>
<feature type="region of interest" description="Disordered" evidence="1">
    <location>
        <begin position="69"/>
        <end position="136"/>
    </location>
</feature>
<reference evidence="2 3" key="1">
    <citation type="submission" date="2015-01" db="EMBL/GenBank/DDBJ databases">
        <title>Characterization of Swiss Staphylococcus aureus strains involved in food poisoning.</title>
        <authorList>
            <person name="Crovadore J."/>
            <person name="Chablais R."/>
            <person name="Tonacini J."/>
            <person name="Schnyder B."/>
            <person name="Lefort F."/>
        </authorList>
    </citation>
    <scope>NUCLEOTIDE SEQUENCE [LARGE SCALE GENOMIC DNA]</scope>
    <source>
        <strain evidence="2 3">SA-120</strain>
    </source>
</reference>
<protein>
    <submittedName>
        <fullName evidence="2">Uncharacterized protein</fullName>
    </submittedName>
</protein>
<comment type="caution">
    <text evidence="2">The sequence shown here is derived from an EMBL/GenBank/DDBJ whole genome shotgun (WGS) entry which is preliminary data.</text>
</comment>
<accession>A0AA40JPS5</accession>
<gene>
    <name evidence="2" type="ORF">QU38_02310</name>
</gene>
<dbReference type="Proteomes" id="UP000032274">
    <property type="component" value="Unassembled WGS sequence"/>
</dbReference>
<proteinExistence type="predicted"/>
<dbReference type="EMBL" id="JXIG01000495">
    <property type="protein sequence ID" value="KIU01286.1"/>
    <property type="molecule type" value="Genomic_DNA"/>
</dbReference>
<evidence type="ECO:0000313" key="2">
    <source>
        <dbReference type="EMBL" id="KIU01286.1"/>
    </source>
</evidence>
<feature type="non-terminal residue" evidence="2">
    <location>
        <position position="1"/>
    </location>
</feature>
<organism evidence="2 3">
    <name type="scientific">Staphylococcus aureus</name>
    <dbReference type="NCBI Taxonomy" id="1280"/>
    <lineage>
        <taxon>Bacteria</taxon>
        <taxon>Bacillati</taxon>
        <taxon>Bacillota</taxon>
        <taxon>Bacilli</taxon>
        <taxon>Bacillales</taxon>
        <taxon>Staphylococcaceae</taxon>
        <taxon>Staphylococcus</taxon>
    </lineage>
</organism>
<feature type="compositionally biased region" description="Basic and acidic residues" evidence="1">
    <location>
        <begin position="113"/>
        <end position="136"/>
    </location>
</feature>
<dbReference type="AlphaFoldDB" id="A0AA40JPS5"/>
<feature type="compositionally biased region" description="Low complexity" evidence="1">
    <location>
        <begin position="12"/>
        <end position="35"/>
    </location>
</feature>
<evidence type="ECO:0000313" key="3">
    <source>
        <dbReference type="Proteomes" id="UP000032274"/>
    </source>
</evidence>
<evidence type="ECO:0000256" key="1">
    <source>
        <dbReference type="SAM" id="MobiDB-lite"/>
    </source>
</evidence>